<dbReference type="Proteomes" id="UP000789831">
    <property type="component" value="Unassembled WGS sequence"/>
</dbReference>
<dbReference type="PANTHER" id="PTHR11102:SF160">
    <property type="entry name" value="ERAD-ASSOCIATED E3 UBIQUITIN-PROTEIN LIGASE COMPONENT HRD3"/>
    <property type="match status" value="1"/>
</dbReference>
<dbReference type="InterPro" id="IPR050767">
    <property type="entry name" value="Sel1_AlgK"/>
</dbReference>
<dbReference type="OrthoDB" id="2384430at2759"/>
<dbReference type="EMBL" id="CAJVPL010001668">
    <property type="protein sequence ID" value="CAG8582333.1"/>
    <property type="molecule type" value="Genomic_DNA"/>
</dbReference>
<proteinExistence type="inferred from homology"/>
<dbReference type="Pfam" id="PF08238">
    <property type="entry name" value="Sel1"/>
    <property type="match status" value="4"/>
</dbReference>
<evidence type="ECO:0000313" key="3">
    <source>
        <dbReference type="Proteomes" id="UP000789831"/>
    </source>
</evidence>
<reference evidence="2" key="1">
    <citation type="submission" date="2021-06" db="EMBL/GenBank/DDBJ databases">
        <authorList>
            <person name="Kallberg Y."/>
            <person name="Tangrot J."/>
            <person name="Rosling A."/>
        </authorList>
    </citation>
    <scope>NUCLEOTIDE SEQUENCE</scope>
    <source>
        <strain evidence="2">MT106</strain>
    </source>
</reference>
<accession>A0A9N9G3K7</accession>
<comment type="caution">
    <text evidence="2">The sequence shown here is derived from an EMBL/GenBank/DDBJ whole genome shotgun (WGS) entry which is preliminary data.</text>
</comment>
<dbReference type="SUPFAM" id="SSF81901">
    <property type="entry name" value="HCP-like"/>
    <property type="match status" value="1"/>
</dbReference>
<organism evidence="2 3">
    <name type="scientific">Ambispora gerdemannii</name>
    <dbReference type="NCBI Taxonomy" id="144530"/>
    <lineage>
        <taxon>Eukaryota</taxon>
        <taxon>Fungi</taxon>
        <taxon>Fungi incertae sedis</taxon>
        <taxon>Mucoromycota</taxon>
        <taxon>Glomeromycotina</taxon>
        <taxon>Glomeromycetes</taxon>
        <taxon>Archaeosporales</taxon>
        <taxon>Ambisporaceae</taxon>
        <taxon>Ambispora</taxon>
    </lineage>
</organism>
<evidence type="ECO:0000256" key="1">
    <source>
        <dbReference type="ARBA" id="ARBA00038101"/>
    </source>
</evidence>
<dbReference type="PANTHER" id="PTHR11102">
    <property type="entry name" value="SEL-1-LIKE PROTEIN"/>
    <property type="match status" value="1"/>
</dbReference>
<sequence>MEIDTQHNENIQEFQVDDSIINKVNQLKEIFVVGNDRPEPDHKICNTIIKWIKDNNLIVTDVFDMVMNQCHNPEYYSLLAFLYLNRIGNTGGNKEAFHYYKLAAENGDLLSQQELGTFYSGGRGCKKDQKKALYWYQKAADGGLVVAQYYLGCLYLNIFFDTDKGIEYITKSAEAGFSGAQVKLATLYFNGDKTKMNLRAVLYWYKRAASDGYLHLAKLFAYGTGVNKDMHEALRYFLLHTKSDDSQHVFRRPLQGFLLENVLG</sequence>
<keyword evidence="3" id="KW-1185">Reference proteome</keyword>
<dbReference type="SMART" id="SM00671">
    <property type="entry name" value="SEL1"/>
    <property type="match status" value="5"/>
</dbReference>
<evidence type="ECO:0000313" key="2">
    <source>
        <dbReference type="EMBL" id="CAG8582333.1"/>
    </source>
</evidence>
<dbReference type="InterPro" id="IPR011990">
    <property type="entry name" value="TPR-like_helical_dom_sf"/>
</dbReference>
<dbReference type="Gene3D" id="1.25.40.10">
    <property type="entry name" value="Tetratricopeptide repeat domain"/>
    <property type="match status" value="1"/>
</dbReference>
<comment type="similarity">
    <text evidence="1">Belongs to the sel-1 family.</text>
</comment>
<gene>
    <name evidence="2" type="ORF">AGERDE_LOCUS8188</name>
</gene>
<dbReference type="AlphaFoldDB" id="A0A9N9G3K7"/>
<name>A0A9N9G3K7_9GLOM</name>
<dbReference type="InterPro" id="IPR006597">
    <property type="entry name" value="Sel1-like"/>
</dbReference>
<protein>
    <submittedName>
        <fullName evidence="2">3142_t:CDS:1</fullName>
    </submittedName>
</protein>